<dbReference type="EMBL" id="BK014714">
    <property type="protein sequence ID" value="DAD69074.1"/>
    <property type="molecule type" value="Genomic_DNA"/>
</dbReference>
<reference evidence="1" key="1">
    <citation type="journal article" date="2021" name="Proc. Natl. Acad. Sci. U.S.A.">
        <title>A Catalog of Tens of Thousands of Viruses from Human Metagenomes Reveals Hidden Associations with Chronic Diseases.</title>
        <authorList>
            <person name="Tisza M.J."/>
            <person name="Buck C.B."/>
        </authorList>
    </citation>
    <scope>NUCLEOTIDE SEQUENCE</scope>
    <source>
        <strain evidence="1">CtFiA6</strain>
    </source>
</reference>
<accession>A0A8S5LGK0</accession>
<name>A0A8S5LGK0_9CAUD</name>
<sequence>MKTIRVTFNKHGREYDFNTLDDSIKEGDFCLVYSLDRYSVVEVVKVLDTFNENHVRIVSKIADKFTILQEDQNEQLNSTRMFMFDITKSINRYLTRDIFRDDFEGFERILTYMLNNRNEYFYIGFEESEKRYFVGIFDEKQSKNDTEIQVSSDTSYYISSNKFYSKEQLTFRDKFFKDDPRPLWFKDGDTDDILKIRQYIGSRKIHEESYTFSNRNHIIKDVLEVLEDEIGGSFRFTPIDGNSYGDDLSVYYDSDTKSYSFDLFNDNVDVIEGLYGETDTEDIYFAWQTGILQKDVPVEKSLVPKIIRKFISKERVNLCNINALKLIQSVSSHYEDDDLMFTGHKEIIIIK</sequence>
<organism evidence="1">
    <name type="scientific">Siphoviridae sp. ctFiA6</name>
    <dbReference type="NCBI Taxonomy" id="2823573"/>
    <lineage>
        <taxon>Viruses</taxon>
        <taxon>Duplodnaviria</taxon>
        <taxon>Heunggongvirae</taxon>
        <taxon>Uroviricota</taxon>
        <taxon>Caudoviricetes</taxon>
    </lineage>
</organism>
<proteinExistence type="predicted"/>
<protein>
    <submittedName>
        <fullName evidence="1">Uncharacterized protein</fullName>
    </submittedName>
</protein>
<evidence type="ECO:0000313" key="1">
    <source>
        <dbReference type="EMBL" id="DAD69074.1"/>
    </source>
</evidence>